<dbReference type="PANTHER" id="PTHR33110">
    <property type="entry name" value="F-BOX/KELCH-REPEAT PROTEIN-RELATED"/>
    <property type="match status" value="1"/>
</dbReference>
<feature type="compositionally biased region" description="Low complexity" evidence="1">
    <location>
        <begin position="7"/>
        <end position="22"/>
    </location>
</feature>
<proteinExistence type="predicted"/>
<name>M8BYH4_AEGTA</name>
<dbReference type="InterPro" id="IPR005174">
    <property type="entry name" value="KIB1-4_b-propeller"/>
</dbReference>
<protein>
    <recommendedName>
        <fullName evidence="2">KIB1-4 beta-propeller domain-containing protein</fullName>
    </recommendedName>
</protein>
<accession>M8BYH4</accession>
<dbReference type="Pfam" id="PF03478">
    <property type="entry name" value="Beta-prop_KIB1-4"/>
    <property type="match status" value="1"/>
</dbReference>
<sequence>MARRHVVPPAAAGSAAAAPVAGKRNEPTGGASVQPRGRQGRAHPAAMVPVGRPLVGSHDGGWIATVSRSDDLLVVNLFSGTRVPVPTQQKLESATECACPNYSTMWRGLLTGLIYVKKVIFSTDPSSTSCILAAMTQLCSVALCRVGSSDGDWTTQGWGTMLTDITFCNGELCGIQRGALFKFGININKDGNPVASPIHRLNIEMNALHALEVTSHPRYIFQPHSKLAIAVEVLPESHDHSTKFFRVFELANDNKMWEEVMSLDDYTLFLDPACSKAVPVSVMDRRGGVDRNCIYYSEQDASLHHHVVCLPKLYIGSCTVYCRKSEDVHHLQRIISRGYHYRRWDAGNGRNCCMWLLPPEF</sequence>
<reference evidence="3" key="1">
    <citation type="submission" date="2015-06" db="UniProtKB">
        <authorList>
            <consortium name="EnsemblPlants"/>
        </authorList>
    </citation>
    <scope>IDENTIFICATION</scope>
</reference>
<evidence type="ECO:0000256" key="1">
    <source>
        <dbReference type="SAM" id="MobiDB-lite"/>
    </source>
</evidence>
<evidence type="ECO:0000259" key="2">
    <source>
        <dbReference type="Pfam" id="PF03478"/>
    </source>
</evidence>
<feature type="domain" description="KIB1-4 beta-propeller" evidence="2">
    <location>
        <begin position="50"/>
        <end position="304"/>
    </location>
</feature>
<dbReference type="AlphaFoldDB" id="M8BYH4"/>
<organism evidence="3">
    <name type="scientific">Aegilops tauschii</name>
    <name type="common">Tausch's goatgrass</name>
    <name type="synonym">Aegilops squarrosa</name>
    <dbReference type="NCBI Taxonomy" id="37682"/>
    <lineage>
        <taxon>Eukaryota</taxon>
        <taxon>Viridiplantae</taxon>
        <taxon>Streptophyta</taxon>
        <taxon>Embryophyta</taxon>
        <taxon>Tracheophyta</taxon>
        <taxon>Spermatophyta</taxon>
        <taxon>Magnoliopsida</taxon>
        <taxon>Liliopsida</taxon>
        <taxon>Poales</taxon>
        <taxon>Poaceae</taxon>
        <taxon>BOP clade</taxon>
        <taxon>Pooideae</taxon>
        <taxon>Triticodae</taxon>
        <taxon>Triticeae</taxon>
        <taxon>Triticinae</taxon>
        <taxon>Aegilops</taxon>
    </lineage>
</organism>
<evidence type="ECO:0000313" key="3">
    <source>
        <dbReference type="EnsemblPlants" id="EMT26813"/>
    </source>
</evidence>
<dbReference type="EnsemblPlants" id="EMT26813">
    <property type="protein sequence ID" value="EMT26813"/>
    <property type="gene ID" value="F775_11421"/>
</dbReference>
<dbReference type="PANTHER" id="PTHR33110:SF137">
    <property type="entry name" value="DUF295 DOMAIN-CONTAINING PROTEIN"/>
    <property type="match status" value="1"/>
</dbReference>
<feature type="region of interest" description="Disordered" evidence="1">
    <location>
        <begin position="1"/>
        <end position="46"/>
    </location>
</feature>